<feature type="compositionally biased region" description="Polar residues" evidence="1">
    <location>
        <begin position="1"/>
        <end position="15"/>
    </location>
</feature>
<gene>
    <name evidence="2" type="ORF">D9756_005810</name>
</gene>
<protein>
    <submittedName>
        <fullName evidence="2">Uncharacterized protein</fullName>
    </submittedName>
</protein>
<sequence>MTQHISGHVLSSSMAKGNLNPAEAYPRDFALVKKDTTDLEENIEQLESGNGDKTRLAELKEELEKINKKKEEYVKEHPEQRNLVYRRRRQQVDEDKAAQAEKPVAQKRNLFNKKGLPRHPERSIYYDPVLNPFGVPPPGMPYLERPLRPDEVDSDAEDNEAALMPSTPPAGYEVVESDDEINLPDGPPPSKEDPSRPSPSAQQSLTPMPPPLPSGFPIGSVPPPPPFPAMVPGPVPGPPPPPPGFPPGGAMFPPPGVPFHPGMAIPPPPPGFPAHFPPPPPGFFPRNQSVSSMQDPLSSIPHTTYQAHRANQHTARSMLPPNPSLPAKPTAAAELANATVIAAPQLRDFKKEATAFVPTSLKRKKAGPASGTNSQVNAAPSLGPSASENEEQAEGTPPSAADVRPDLVGILKTQFGTVSSQLTDAKKGDAKKNDDYVKFMDEMSDIL</sequence>
<dbReference type="EMBL" id="JAACJO010000011">
    <property type="protein sequence ID" value="KAF5352648.1"/>
    <property type="molecule type" value="Genomic_DNA"/>
</dbReference>
<organism evidence="2 3">
    <name type="scientific">Leucocoprinus leucothites</name>
    <dbReference type="NCBI Taxonomy" id="201217"/>
    <lineage>
        <taxon>Eukaryota</taxon>
        <taxon>Fungi</taxon>
        <taxon>Dikarya</taxon>
        <taxon>Basidiomycota</taxon>
        <taxon>Agaricomycotina</taxon>
        <taxon>Agaricomycetes</taxon>
        <taxon>Agaricomycetidae</taxon>
        <taxon>Agaricales</taxon>
        <taxon>Agaricineae</taxon>
        <taxon>Agaricaceae</taxon>
        <taxon>Leucocoprinus</taxon>
    </lineage>
</organism>
<evidence type="ECO:0000313" key="3">
    <source>
        <dbReference type="Proteomes" id="UP000559027"/>
    </source>
</evidence>
<dbReference type="Pfam" id="PF12622">
    <property type="entry name" value="NpwBP"/>
    <property type="match status" value="1"/>
</dbReference>
<feature type="compositionally biased region" description="Basic and acidic residues" evidence="1">
    <location>
        <begin position="70"/>
        <end position="80"/>
    </location>
</feature>
<dbReference type="AlphaFoldDB" id="A0A8H5FXS8"/>
<feature type="compositionally biased region" description="Polar residues" evidence="1">
    <location>
        <begin position="286"/>
        <end position="306"/>
    </location>
</feature>
<comment type="caution">
    <text evidence="2">The sequence shown here is derived from an EMBL/GenBank/DDBJ whole genome shotgun (WGS) entry which is preliminary data.</text>
</comment>
<name>A0A8H5FXS8_9AGAR</name>
<accession>A0A8H5FXS8</accession>
<feature type="region of interest" description="Disordered" evidence="1">
    <location>
        <begin position="358"/>
        <end position="407"/>
    </location>
</feature>
<feature type="compositionally biased region" description="Basic and acidic residues" evidence="1">
    <location>
        <begin position="90"/>
        <end position="99"/>
    </location>
</feature>
<dbReference type="Proteomes" id="UP000559027">
    <property type="component" value="Unassembled WGS sequence"/>
</dbReference>
<dbReference type="OrthoDB" id="205569at2759"/>
<feature type="region of interest" description="Disordered" evidence="1">
    <location>
        <begin position="70"/>
        <end position="332"/>
    </location>
</feature>
<proteinExistence type="predicted"/>
<feature type="compositionally biased region" description="Pro residues" evidence="1">
    <location>
        <begin position="207"/>
        <end position="283"/>
    </location>
</feature>
<reference evidence="2 3" key="1">
    <citation type="journal article" date="2020" name="ISME J.">
        <title>Uncovering the hidden diversity of litter-decomposition mechanisms in mushroom-forming fungi.</title>
        <authorList>
            <person name="Floudas D."/>
            <person name="Bentzer J."/>
            <person name="Ahren D."/>
            <person name="Johansson T."/>
            <person name="Persson P."/>
            <person name="Tunlid A."/>
        </authorList>
    </citation>
    <scope>NUCLEOTIDE SEQUENCE [LARGE SCALE GENOMIC DNA]</scope>
    <source>
        <strain evidence="2 3">CBS 146.42</strain>
    </source>
</reference>
<evidence type="ECO:0000256" key="1">
    <source>
        <dbReference type="SAM" id="MobiDB-lite"/>
    </source>
</evidence>
<evidence type="ECO:0000313" key="2">
    <source>
        <dbReference type="EMBL" id="KAF5352648.1"/>
    </source>
</evidence>
<feature type="region of interest" description="Disordered" evidence="1">
    <location>
        <begin position="1"/>
        <end position="21"/>
    </location>
</feature>
<keyword evidence="3" id="KW-1185">Reference proteome</keyword>